<dbReference type="EnsemblMetazoa" id="GAUT022748-RA">
    <property type="protein sequence ID" value="GAUT022748-PA"/>
    <property type="gene ID" value="GAUT022748"/>
</dbReference>
<evidence type="ECO:0000313" key="2">
    <source>
        <dbReference type="Proteomes" id="UP000078200"/>
    </source>
</evidence>
<evidence type="ECO:0000313" key="1">
    <source>
        <dbReference type="EnsemblMetazoa" id="GAUT022748-PA"/>
    </source>
</evidence>
<reference evidence="1" key="1">
    <citation type="submission" date="2020-05" db="UniProtKB">
        <authorList>
            <consortium name="EnsemblMetazoa"/>
        </authorList>
    </citation>
    <scope>IDENTIFICATION</scope>
    <source>
        <strain evidence="1">TTRI</strain>
    </source>
</reference>
<dbReference type="AlphaFoldDB" id="A0A1A9V1G3"/>
<accession>A0A1A9V1G3</accession>
<organism evidence="1 2">
    <name type="scientific">Glossina austeni</name>
    <name type="common">Savannah tsetse fly</name>
    <dbReference type="NCBI Taxonomy" id="7395"/>
    <lineage>
        <taxon>Eukaryota</taxon>
        <taxon>Metazoa</taxon>
        <taxon>Ecdysozoa</taxon>
        <taxon>Arthropoda</taxon>
        <taxon>Hexapoda</taxon>
        <taxon>Insecta</taxon>
        <taxon>Pterygota</taxon>
        <taxon>Neoptera</taxon>
        <taxon>Endopterygota</taxon>
        <taxon>Diptera</taxon>
        <taxon>Brachycera</taxon>
        <taxon>Muscomorpha</taxon>
        <taxon>Hippoboscoidea</taxon>
        <taxon>Glossinidae</taxon>
        <taxon>Glossina</taxon>
    </lineage>
</organism>
<proteinExistence type="predicted"/>
<dbReference type="VEuPathDB" id="VectorBase:GAUT022748"/>
<keyword evidence="2" id="KW-1185">Reference proteome</keyword>
<name>A0A1A9V1G3_GLOAU</name>
<sequence length="115" mass="13171">MSSTNCWNIKERILGSTSNLTRNLGFYINKALNTNQINATLKFVSLQSDPDNLTLNRKDSEKTLLNAYAAEGRWRPERDSHDRSFEFYEFERLMLAAGLCGSFVVAVNQKFKQSL</sequence>
<dbReference type="Proteomes" id="UP000078200">
    <property type="component" value="Unassembled WGS sequence"/>
</dbReference>
<protein>
    <submittedName>
        <fullName evidence="1">Uncharacterized protein</fullName>
    </submittedName>
</protein>